<dbReference type="EMBL" id="MFGM01000059">
    <property type="protein sequence ID" value="OGF35078.1"/>
    <property type="molecule type" value="Genomic_DNA"/>
</dbReference>
<evidence type="ECO:0000313" key="1">
    <source>
        <dbReference type="EMBL" id="OGF35078.1"/>
    </source>
</evidence>
<sequence>MRKKKEKAGPVKKELSWTRKDPNKTDSFVSAVFQKDVFRTTAEAFVAGWREARLGRLSVIKSAVWSDEMAWNDLLENLKLFIKQPPDMPVQLGFEMFTGGRIVGFCVDWERSQVTNDGEIVLLRSRTENGASLALASPAKYREGLKVEGLTNVHGARLVVVAAQLPTA</sequence>
<organism evidence="1 2">
    <name type="scientific">Candidatus Falkowbacteria bacterium RIFOXYC2_FULL_48_21</name>
    <dbReference type="NCBI Taxonomy" id="1798005"/>
    <lineage>
        <taxon>Bacteria</taxon>
        <taxon>Candidatus Falkowiibacteriota</taxon>
    </lineage>
</organism>
<accession>A0A1F5T7Z8</accession>
<dbReference type="AlphaFoldDB" id="A0A1F5T7Z8"/>
<dbReference type="Proteomes" id="UP000178656">
    <property type="component" value="Unassembled WGS sequence"/>
</dbReference>
<gene>
    <name evidence="1" type="ORF">A2482_03150</name>
</gene>
<protein>
    <submittedName>
        <fullName evidence="1">Uncharacterized protein</fullName>
    </submittedName>
</protein>
<reference evidence="1 2" key="1">
    <citation type="journal article" date="2016" name="Nat. Commun.">
        <title>Thousands of microbial genomes shed light on interconnected biogeochemical processes in an aquifer system.</title>
        <authorList>
            <person name="Anantharaman K."/>
            <person name="Brown C.T."/>
            <person name="Hug L.A."/>
            <person name="Sharon I."/>
            <person name="Castelle C.J."/>
            <person name="Probst A.J."/>
            <person name="Thomas B.C."/>
            <person name="Singh A."/>
            <person name="Wilkins M.J."/>
            <person name="Karaoz U."/>
            <person name="Brodie E.L."/>
            <person name="Williams K.H."/>
            <person name="Hubbard S.S."/>
            <person name="Banfield J.F."/>
        </authorList>
    </citation>
    <scope>NUCLEOTIDE SEQUENCE [LARGE SCALE GENOMIC DNA]</scope>
</reference>
<name>A0A1F5T7Z8_9BACT</name>
<comment type="caution">
    <text evidence="1">The sequence shown here is derived from an EMBL/GenBank/DDBJ whole genome shotgun (WGS) entry which is preliminary data.</text>
</comment>
<evidence type="ECO:0000313" key="2">
    <source>
        <dbReference type="Proteomes" id="UP000178656"/>
    </source>
</evidence>
<proteinExistence type="predicted"/>